<keyword evidence="1" id="KW-0051">Antiviral defense</keyword>
<dbReference type="Proteomes" id="UP000240880">
    <property type="component" value="Unassembled WGS sequence"/>
</dbReference>
<proteinExistence type="predicted"/>
<evidence type="ECO:0000313" key="3">
    <source>
        <dbReference type="EMBL" id="PSN81897.1"/>
    </source>
</evidence>
<evidence type="ECO:0000259" key="2">
    <source>
        <dbReference type="Pfam" id="PF03787"/>
    </source>
</evidence>
<reference evidence="3 4" key="1">
    <citation type="submission" date="2017-04" db="EMBL/GenBank/DDBJ databases">
        <title>Novel microbial lineages endemic to geothermal iron-oxide mats fill important gaps in the evolutionary history of Archaea.</title>
        <authorList>
            <person name="Jay Z.J."/>
            <person name="Beam J.P."/>
            <person name="Dlakic M."/>
            <person name="Rusch D.B."/>
            <person name="Kozubal M.A."/>
            <person name="Inskeep W.P."/>
        </authorList>
    </citation>
    <scope>NUCLEOTIDE SEQUENCE [LARGE SCALE GENOMIC DNA]</scope>
    <source>
        <strain evidence="3">OSP_D</strain>
    </source>
</reference>
<sequence length="357" mass="40880">MNNIILKYTIELLSPTIISSDEHQKGMLYKSGSQIIPGSMVKGAIMSQLYLEKQIGLDKINVERENGSIRITPAVYSTDKRHSLYKEIKIAHALTYYFKKSKEVKSYPLNHLLNATSFIDELERILYESNKKLDQEALKLSEEYEMWLSSETKPAQGKVIEKRENSWVIIDAKRDVYLENEIHSNRKAAKPGKLYAYETIRQGEVFTGYVSIPENFRDIFRNELSVRIGRGIGRGFGHARITFEELKIQEKQLTQKRIPFVVIAPTFKLDPLPRPLRAGDKVGDIKIVCVITRIGEEVYRGWSYFTKSPKLPIRANALGTIFIGETETTKLENYAYMGFDYYGSSGFNIIAPLIEGE</sequence>
<dbReference type="InterPro" id="IPR005537">
    <property type="entry name" value="RAMP_III_fam"/>
</dbReference>
<dbReference type="GO" id="GO:0051607">
    <property type="term" value="P:defense response to virus"/>
    <property type="evidence" value="ECO:0007669"/>
    <property type="project" value="UniProtKB-KW"/>
</dbReference>
<name>A0A2R6A6D3_9ARCH</name>
<gene>
    <name evidence="3" type="ORF">B9Q01_09540</name>
</gene>
<comment type="caution">
    <text evidence="3">The sequence shown here is derived from an EMBL/GenBank/DDBJ whole genome shotgun (WGS) entry which is preliminary data.</text>
</comment>
<dbReference type="AlphaFoldDB" id="A0A2R6A6D3"/>
<dbReference type="Pfam" id="PF03787">
    <property type="entry name" value="RAMPs"/>
    <property type="match status" value="1"/>
</dbReference>
<accession>A0A2R6A6D3</accession>
<protein>
    <recommendedName>
        <fullName evidence="2">CRISPR type III-associated protein domain-containing protein</fullName>
    </recommendedName>
</protein>
<dbReference type="EMBL" id="NEXC01000120">
    <property type="protein sequence ID" value="PSN81897.1"/>
    <property type="molecule type" value="Genomic_DNA"/>
</dbReference>
<organism evidence="3 4">
    <name type="scientific">Candidatus Marsarchaeota G1 archaeon OSP_D</name>
    <dbReference type="NCBI Taxonomy" id="1978155"/>
    <lineage>
        <taxon>Archaea</taxon>
        <taxon>Candidatus Marsarchaeota</taxon>
        <taxon>Candidatus Marsarchaeota group 1</taxon>
    </lineage>
</organism>
<evidence type="ECO:0000313" key="4">
    <source>
        <dbReference type="Proteomes" id="UP000240880"/>
    </source>
</evidence>
<feature type="domain" description="CRISPR type III-associated protein" evidence="2">
    <location>
        <begin position="9"/>
        <end position="238"/>
    </location>
</feature>
<evidence type="ECO:0000256" key="1">
    <source>
        <dbReference type="ARBA" id="ARBA00023118"/>
    </source>
</evidence>